<accession>A0A9P3FMY4</accession>
<organism evidence="2 3">
    <name type="scientific">Cercospora kikuchii</name>
    <dbReference type="NCBI Taxonomy" id="84275"/>
    <lineage>
        <taxon>Eukaryota</taxon>
        <taxon>Fungi</taxon>
        <taxon>Dikarya</taxon>
        <taxon>Ascomycota</taxon>
        <taxon>Pezizomycotina</taxon>
        <taxon>Dothideomycetes</taxon>
        <taxon>Dothideomycetidae</taxon>
        <taxon>Mycosphaerellales</taxon>
        <taxon>Mycosphaerellaceae</taxon>
        <taxon>Cercospora</taxon>
    </lineage>
</organism>
<dbReference type="Proteomes" id="UP000825890">
    <property type="component" value="Unassembled WGS sequence"/>
</dbReference>
<proteinExistence type="predicted"/>
<dbReference type="Pfam" id="PF14441">
    <property type="entry name" value="OTT_1508_deam"/>
    <property type="match status" value="1"/>
</dbReference>
<evidence type="ECO:0000313" key="2">
    <source>
        <dbReference type="EMBL" id="GIZ49936.1"/>
    </source>
</evidence>
<gene>
    <name evidence="2" type="ORF">CKM354_001295200</name>
</gene>
<feature type="region of interest" description="Disordered" evidence="1">
    <location>
        <begin position="441"/>
        <end position="460"/>
    </location>
</feature>
<keyword evidence="3" id="KW-1185">Reference proteome</keyword>
<reference evidence="2 3" key="1">
    <citation type="submission" date="2021-01" db="EMBL/GenBank/DDBJ databases">
        <title>Cercospora kikuchii MAFF 305040 whole genome shotgun sequence.</title>
        <authorList>
            <person name="Kashiwa T."/>
            <person name="Suzuki T."/>
        </authorList>
    </citation>
    <scope>NUCLEOTIDE SEQUENCE [LARGE SCALE GENOMIC DNA]</scope>
    <source>
        <strain evidence="2 3">MAFF 305040</strain>
    </source>
</reference>
<dbReference type="OrthoDB" id="3644624at2759"/>
<evidence type="ECO:0000256" key="1">
    <source>
        <dbReference type="SAM" id="MobiDB-lite"/>
    </source>
</evidence>
<dbReference type="EMBL" id="BOLY01000009">
    <property type="protein sequence ID" value="GIZ49936.1"/>
    <property type="molecule type" value="Genomic_DNA"/>
</dbReference>
<comment type="caution">
    <text evidence="2">The sequence shown here is derived from an EMBL/GenBank/DDBJ whole genome shotgun (WGS) entry which is preliminary data.</text>
</comment>
<evidence type="ECO:0000313" key="3">
    <source>
        <dbReference type="Proteomes" id="UP000825890"/>
    </source>
</evidence>
<dbReference type="RefSeq" id="XP_044664423.1">
    <property type="nucleotide sequence ID" value="XM_044808488.1"/>
</dbReference>
<protein>
    <submittedName>
        <fullName evidence="2">Uncharacterized protein</fullName>
    </submittedName>
</protein>
<dbReference type="InterPro" id="IPR027796">
    <property type="entry name" value="OTT_1508_deam-like"/>
</dbReference>
<sequence>MKTTENGRHEPDTAPRSRSIWKDVDRKSMEQQIQFLYRKHHVAGRVSYTETSTSDVEETYTIPFELERSLADDFAFIAASQPQVGYVTAAVVEQRVGETALKVKLAANEGICPAVRRSFDGIMELLTKRATRDISRQSCQTPLFDLICRLNCNRILGRLGSARFQPPGHLSSIRRPLHAALRNLFGKSGAKYARQHTTSDVEELNNEIAGFEVAFNALETGSSEEVVSNVQRVIRQAYLLTVNGSRLPDRLRALGLSTAQLDVRGVKEGQKVANYWRITRHLTICAERFSSQFTGATWLPLPTYKPSTTSPVQSRQFVHAEIQLLVHYELEMPALMPRIIGASKEACLLCDSFIQAHGRFCCSGAHRQVFPQWTIPDLEEYSFETAERLRLALSQLSVDVGREYLRSQGKKLPHRPLPPQSAINLNSVRFASLSTSTITTRTHPLSQYHGSTEPGDQTLPSLPSQVASPVVASTNNGHSIYRAQQPVCSSMVEEFETEKPLNRLVEEIPIEILVERSAFRHTQNIHMFASFSSFPVGARLQQREFKGASVKMEDGLGESCLRKIQLVDIGKDEVLLATNSDDPAGELSFVLISEAGDEVRVRCLWQT</sequence>
<dbReference type="AlphaFoldDB" id="A0A9P3FMY4"/>
<dbReference type="GeneID" id="68298527"/>
<name>A0A9P3FMY4_9PEZI</name>